<comment type="function">
    <text evidence="8">Major component of the acid-resistance (AR) system allowing enteric pathogens to survive the acidic environment in the stomach. Exchanges extracellular arginine for its intracellular decarboxylation product agmatine (Agm) thereby expelling intracellular protons. Probably undergoes several conformational states in order to translocate the substrate across the membrane; keeps the substrate accessible to only 1 side of the membrane at a time by opening and closing 3 membrane-internal gates.</text>
</comment>
<protein>
    <recommendedName>
        <fullName evidence="3">Arginine/agmatine antiporter</fullName>
    </recommendedName>
</protein>
<keyword evidence="7 9" id="KW-0472">Membrane</keyword>
<feature type="transmembrane region" description="Helical" evidence="9">
    <location>
        <begin position="198"/>
        <end position="220"/>
    </location>
</feature>
<dbReference type="InterPro" id="IPR050367">
    <property type="entry name" value="APC_superfamily"/>
</dbReference>
<comment type="similarity">
    <text evidence="2">Belongs to the amino acid-polyamine-organocation (APC) superfamily. Basic amino acid/polyamine antiporter (APA) (TC 2.A.3.2) family.</text>
</comment>
<evidence type="ECO:0000256" key="2">
    <source>
        <dbReference type="ARBA" id="ARBA00008220"/>
    </source>
</evidence>
<dbReference type="InterPro" id="IPR002293">
    <property type="entry name" value="AA/rel_permease1"/>
</dbReference>
<evidence type="ECO:0000256" key="8">
    <source>
        <dbReference type="ARBA" id="ARBA00045636"/>
    </source>
</evidence>
<dbReference type="AlphaFoldDB" id="A0A5B7ZN22"/>
<dbReference type="PIRSF" id="PIRSF006060">
    <property type="entry name" value="AA_transporter"/>
    <property type="match status" value="1"/>
</dbReference>
<feature type="transmembrane region" description="Helical" evidence="9">
    <location>
        <begin position="130"/>
        <end position="149"/>
    </location>
</feature>
<sequence length="436" mass="44949">MTDASNEPRPATKPLGLWMSTALVVGSMIGSGVFLLPAALAPYGAASLIGWAIALCGALLLAATFAKLAVHWPCTGGPYAYVRRSFGDVAGFGIAWSYWISIWSGLAAIAVAFAGSIGAIFPALTATPVRAATCALVALWICTFVNLAGLREAGRFQVLLTALKLVPLLLFGLVALWFVDARHYVPFNPSGDSLPAVAHATVILTMWALCGLEVATVPAGSIRDPERTIPRATLLGTLLAGVATILACTVVIGLVPTDVLKGSGAPMAEAAGRVWGPGVAFGIAVLAAVSTFGAINGWVMVCAQVSLAAAGDGLFPRAFARLDRNGTPVFGILVGSVLATLLVIASYSRSLVELFTFILLISTSAILLPYAASSAAWLHSGGRNGGRIVALLALLYSLYALSGAGIEALAWGAVLLLAGLPVYLWMKRRPLPVAGV</sequence>
<dbReference type="GO" id="GO:0022857">
    <property type="term" value="F:transmembrane transporter activity"/>
    <property type="evidence" value="ECO:0007669"/>
    <property type="project" value="InterPro"/>
</dbReference>
<keyword evidence="6 9" id="KW-1133">Transmembrane helix</keyword>
<feature type="transmembrane region" description="Helical" evidence="9">
    <location>
        <begin position="48"/>
        <end position="69"/>
    </location>
</feature>
<evidence type="ECO:0000313" key="10">
    <source>
        <dbReference type="EMBL" id="QDA56541.1"/>
    </source>
</evidence>
<proteinExistence type="inferred from homology"/>
<keyword evidence="5 9" id="KW-0812">Transmembrane</keyword>
<evidence type="ECO:0000256" key="6">
    <source>
        <dbReference type="ARBA" id="ARBA00022989"/>
    </source>
</evidence>
<feature type="transmembrane region" description="Helical" evidence="9">
    <location>
        <begin position="232"/>
        <end position="255"/>
    </location>
</feature>
<feature type="transmembrane region" description="Helical" evidence="9">
    <location>
        <begin position="354"/>
        <end position="372"/>
    </location>
</feature>
<feature type="transmembrane region" description="Helical" evidence="9">
    <location>
        <begin position="275"/>
        <end position="308"/>
    </location>
</feature>
<dbReference type="GO" id="GO:0005886">
    <property type="term" value="C:plasma membrane"/>
    <property type="evidence" value="ECO:0007669"/>
    <property type="project" value="UniProtKB-SubCell"/>
</dbReference>
<evidence type="ECO:0000256" key="7">
    <source>
        <dbReference type="ARBA" id="ARBA00023136"/>
    </source>
</evidence>
<organism evidence="10 11">
    <name type="scientific">Thermomonas aquatica</name>
    <dbReference type="NCBI Taxonomy" id="2202149"/>
    <lineage>
        <taxon>Bacteria</taxon>
        <taxon>Pseudomonadati</taxon>
        <taxon>Pseudomonadota</taxon>
        <taxon>Gammaproteobacteria</taxon>
        <taxon>Lysobacterales</taxon>
        <taxon>Lysobacteraceae</taxon>
        <taxon>Thermomonas</taxon>
    </lineage>
</organism>
<feature type="transmembrane region" description="Helical" evidence="9">
    <location>
        <begin position="329"/>
        <end position="348"/>
    </location>
</feature>
<dbReference type="KEGG" id="thes:FHQ07_04030"/>
<dbReference type="PANTHER" id="PTHR42770">
    <property type="entry name" value="AMINO ACID TRANSPORTER-RELATED"/>
    <property type="match status" value="1"/>
</dbReference>
<keyword evidence="4" id="KW-1003">Cell membrane</keyword>
<dbReference type="Pfam" id="PF13520">
    <property type="entry name" value="AA_permease_2"/>
    <property type="match status" value="1"/>
</dbReference>
<name>A0A5B7ZN22_9GAMM</name>
<feature type="transmembrane region" description="Helical" evidence="9">
    <location>
        <begin position="15"/>
        <end position="36"/>
    </location>
</feature>
<dbReference type="OrthoDB" id="3185104at2"/>
<keyword evidence="11" id="KW-1185">Reference proteome</keyword>
<dbReference type="EMBL" id="CP040871">
    <property type="protein sequence ID" value="QDA56541.1"/>
    <property type="molecule type" value="Genomic_DNA"/>
</dbReference>
<feature type="transmembrane region" description="Helical" evidence="9">
    <location>
        <begin position="384"/>
        <end position="402"/>
    </location>
</feature>
<dbReference type="Proteomes" id="UP000308149">
    <property type="component" value="Chromosome"/>
</dbReference>
<feature type="transmembrane region" description="Helical" evidence="9">
    <location>
        <begin position="156"/>
        <end position="178"/>
    </location>
</feature>
<dbReference type="PANTHER" id="PTHR42770:SF18">
    <property type="entry name" value="ARGININE_AGMATINE ANTIPORTER"/>
    <property type="match status" value="1"/>
</dbReference>
<reference evidence="10 11" key="1">
    <citation type="submission" date="2019-06" db="EMBL/GenBank/DDBJ databases">
        <title>Thermomonas aquatica sp. nov., isolated from an industrial wastewater treatment plant.</title>
        <authorList>
            <person name="Jeon J.H."/>
            <person name="Park D.-S."/>
        </authorList>
    </citation>
    <scope>NUCLEOTIDE SEQUENCE [LARGE SCALE GENOMIC DNA]</scope>
    <source>
        <strain evidence="10 11">SY21</strain>
    </source>
</reference>
<evidence type="ECO:0000256" key="4">
    <source>
        <dbReference type="ARBA" id="ARBA00022475"/>
    </source>
</evidence>
<evidence type="ECO:0000256" key="1">
    <source>
        <dbReference type="ARBA" id="ARBA00004651"/>
    </source>
</evidence>
<accession>A0A5B7ZN22</accession>
<evidence type="ECO:0000256" key="5">
    <source>
        <dbReference type="ARBA" id="ARBA00022692"/>
    </source>
</evidence>
<evidence type="ECO:0000256" key="9">
    <source>
        <dbReference type="SAM" id="Phobius"/>
    </source>
</evidence>
<feature type="transmembrane region" description="Helical" evidence="9">
    <location>
        <begin position="408"/>
        <end position="426"/>
    </location>
</feature>
<dbReference type="Gene3D" id="1.20.1740.10">
    <property type="entry name" value="Amino acid/polyamine transporter I"/>
    <property type="match status" value="1"/>
</dbReference>
<gene>
    <name evidence="10" type="ORF">FHQ07_04030</name>
</gene>
<comment type="subcellular location">
    <subcellularLocation>
        <location evidence="1">Cell membrane</location>
        <topology evidence="1">Multi-pass membrane protein</topology>
    </subcellularLocation>
</comment>
<evidence type="ECO:0000313" key="11">
    <source>
        <dbReference type="Proteomes" id="UP000308149"/>
    </source>
</evidence>
<evidence type="ECO:0000256" key="3">
    <source>
        <dbReference type="ARBA" id="ARBA00021069"/>
    </source>
</evidence>